<accession>A0ABV8DSU8</accession>
<sequence length="230" mass="24477">MTVGSELAEVTVADTVRWLHEEGLVRLAAVADQALRNFCAFTVDVRTGRVGAHPETGGEEGAEVTSLAADDLPHPVGSAQRLVVVGVTVAEEVLVVDLAATLALSINADRPALAARSWVLQLMLNPEVTVTTNSAEVAAGDSPRLRQSFIPGSGATLVNIDDDRPPLTAITFNAADDGPDHLDVEPDGTGEMYLGSRFWRLRHVLCVADEPWAELARRLDSAGEPPEEEL</sequence>
<gene>
    <name evidence="1" type="ORF">ACFO0B_13895</name>
</gene>
<name>A0ABV8DSU8_9NOCA</name>
<evidence type="ECO:0000313" key="1">
    <source>
        <dbReference type="EMBL" id="MFC3963083.1"/>
    </source>
</evidence>
<reference evidence="2" key="1">
    <citation type="journal article" date="2019" name="Int. J. Syst. Evol. Microbiol.">
        <title>The Global Catalogue of Microorganisms (GCM) 10K type strain sequencing project: providing services to taxonomists for standard genome sequencing and annotation.</title>
        <authorList>
            <consortium name="The Broad Institute Genomics Platform"/>
            <consortium name="The Broad Institute Genome Sequencing Center for Infectious Disease"/>
            <person name="Wu L."/>
            <person name="Ma J."/>
        </authorList>
    </citation>
    <scope>NUCLEOTIDE SEQUENCE [LARGE SCALE GENOMIC DNA]</scope>
    <source>
        <strain evidence="2">CGMCC 4.7330</strain>
    </source>
</reference>
<protein>
    <submittedName>
        <fullName evidence="1">Uncharacterized protein</fullName>
    </submittedName>
</protein>
<keyword evidence="2" id="KW-1185">Reference proteome</keyword>
<dbReference type="EMBL" id="JBHSAX010000013">
    <property type="protein sequence ID" value="MFC3963083.1"/>
    <property type="molecule type" value="Genomic_DNA"/>
</dbReference>
<comment type="caution">
    <text evidence="1">The sequence shown here is derived from an EMBL/GenBank/DDBJ whole genome shotgun (WGS) entry which is preliminary data.</text>
</comment>
<dbReference type="RefSeq" id="WP_378612816.1">
    <property type="nucleotide sequence ID" value="NZ_JBHSAX010000013.1"/>
</dbReference>
<evidence type="ECO:0000313" key="2">
    <source>
        <dbReference type="Proteomes" id="UP001595696"/>
    </source>
</evidence>
<dbReference type="Proteomes" id="UP001595696">
    <property type="component" value="Unassembled WGS sequence"/>
</dbReference>
<proteinExistence type="predicted"/>
<organism evidence="1 2">
    <name type="scientific">Nocardia jiangsuensis</name>
    <dbReference type="NCBI Taxonomy" id="1691563"/>
    <lineage>
        <taxon>Bacteria</taxon>
        <taxon>Bacillati</taxon>
        <taxon>Actinomycetota</taxon>
        <taxon>Actinomycetes</taxon>
        <taxon>Mycobacteriales</taxon>
        <taxon>Nocardiaceae</taxon>
        <taxon>Nocardia</taxon>
    </lineage>
</organism>